<dbReference type="RefSeq" id="WP_390229710.1">
    <property type="nucleotide sequence ID" value="NZ_JBHSCN010000006.1"/>
</dbReference>
<evidence type="ECO:0000256" key="2">
    <source>
        <dbReference type="RuleBase" id="RU003750"/>
    </source>
</evidence>
<feature type="transmembrane region" description="Helical" evidence="3">
    <location>
        <begin position="52"/>
        <end position="70"/>
    </location>
</feature>
<keyword evidence="5" id="KW-1185">Reference proteome</keyword>
<keyword evidence="3" id="KW-1133">Transmembrane helix</keyword>
<dbReference type="GO" id="GO:0016740">
    <property type="term" value="F:transferase activity"/>
    <property type="evidence" value="ECO:0007669"/>
    <property type="project" value="UniProtKB-KW"/>
</dbReference>
<dbReference type="PROSITE" id="PS00379">
    <property type="entry name" value="CDP_ALCOHOL_P_TRANSF"/>
    <property type="match status" value="1"/>
</dbReference>
<dbReference type="Gene3D" id="1.20.120.1760">
    <property type="match status" value="1"/>
</dbReference>
<feature type="transmembrane region" description="Helical" evidence="3">
    <location>
        <begin position="6"/>
        <end position="32"/>
    </location>
</feature>
<dbReference type="InterPro" id="IPR000462">
    <property type="entry name" value="CDP-OH_P_trans"/>
</dbReference>
<comment type="caution">
    <text evidence="4">The sequence shown here is derived from an EMBL/GenBank/DDBJ whole genome shotgun (WGS) entry which is preliminary data.</text>
</comment>
<keyword evidence="1 2" id="KW-0808">Transferase</keyword>
<dbReference type="Pfam" id="PF01066">
    <property type="entry name" value="CDP-OH_P_transf"/>
    <property type="match status" value="1"/>
</dbReference>
<keyword evidence="3" id="KW-0812">Transmembrane</keyword>
<evidence type="ECO:0000256" key="3">
    <source>
        <dbReference type="SAM" id="Phobius"/>
    </source>
</evidence>
<accession>A0ABV8Q9K9</accession>
<comment type="similarity">
    <text evidence="2">Belongs to the CDP-alcohol phosphatidyltransferase class-I family.</text>
</comment>
<dbReference type="EMBL" id="JBHSCN010000006">
    <property type="protein sequence ID" value="MFC4244338.1"/>
    <property type="molecule type" value="Genomic_DNA"/>
</dbReference>
<evidence type="ECO:0000313" key="4">
    <source>
        <dbReference type="EMBL" id="MFC4244338.1"/>
    </source>
</evidence>
<gene>
    <name evidence="4" type="ORF">ACFOYW_13240</name>
</gene>
<reference evidence="5" key="1">
    <citation type="journal article" date="2019" name="Int. J. Syst. Evol. Microbiol.">
        <title>The Global Catalogue of Microorganisms (GCM) 10K type strain sequencing project: providing services to taxonomists for standard genome sequencing and annotation.</title>
        <authorList>
            <consortium name="The Broad Institute Genomics Platform"/>
            <consortium name="The Broad Institute Genome Sequencing Center for Infectious Disease"/>
            <person name="Wu L."/>
            <person name="Ma J."/>
        </authorList>
    </citation>
    <scope>NUCLEOTIDE SEQUENCE [LARGE SCALE GENOMIC DNA]</scope>
    <source>
        <strain evidence="5">CGMCC 1.10363</strain>
    </source>
</reference>
<feature type="transmembrane region" description="Helical" evidence="3">
    <location>
        <begin position="115"/>
        <end position="132"/>
    </location>
</feature>
<proteinExistence type="inferred from homology"/>
<dbReference type="InterPro" id="IPR043130">
    <property type="entry name" value="CDP-OH_PTrfase_TM_dom"/>
</dbReference>
<dbReference type="InterPro" id="IPR048254">
    <property type="entry name" value="CDP_ALCOHOL_P_TRANSF_CS"/>
</dbReference>
<keyword evidence="3" id="KW-0472">Membrane</keyword>
<dbReference type="EC" id="2.7.8.-" evidence="4"/>
<organism evidence="4 5">
    <name type="scientific">Gryllotalpicola reticulitermitis</name>
    <dbReference type="NCBI Taxonomy" id="1184153"/>
    <lineage>
        <taxon>Bacteria</taxon>
        <taxon>Bacillati</taxon>
        <taxon>Actinomycetota</taxon>
        <taxon>Actinomycetes</taxon>
        <taxon>Micrococcales</taxon>
        <taxon>Microbacteriaceae</taxon>
        <taxon>Gryllotalpicola</taxon>
    </lineage>
</organism>
<evidence type="ECO:0000313" key="5">
    <source>
        <dbReference type="Proteomes" id="UP001595900"/>
    </source>
</evidence>
<protein>
    <submittedName>
        <fullName evidence="4">CDP-alcohol phosphatidyltransferase family protein</fullName>
        <ecNumber evidence="4">2.7.8.-</ecNumber>
    </submittedName>
</protein>
<sequence length="233" mass="24246">MAALAFVGALAPLSATGWVAGLSYLVVSTLLVARGLGRQRPARFGPANTATAARSVLIGVVTALVATSLTQPVPPWVVVTIASPALALDAVDGWLARRTGTETALGARFDMEVDAFALLALSVFVAGTLGWWVVAIGLMRYAFVAAGWAMPWLKARLPARYWRKVVTAVCGITLVLAATGAAPSALAGGAVALALALLVESFGRDVVWLARAHLSAREGLTEESAEAALKWWI</sequence>
<dbReference type="Proteomes" id="UP001595900">
    <property type="component" value="Unassembled WGS sequence"/>
</dbReference>
<evidence type="ECO:0000256" key="1">
    <source>
        <dbReference type="ARBA" id="ARBA00022679"/>
    </source>
</evidence>
<name>A0ABV8Q9K9_9MICO</name>
<feature type="transmembrane region" description="Helical" evidence="3">
    <location>
        <begin position="165"/>
        <end position="198"/>
    </location>
</feature>